<comment type="caution">
    <text evidence="1">The sequence shown here is derived from an EMBL/GenBank/DDBJ whole genome shotgun (WGS) entry which is preliminary data.</text>
</comment>
<dbReference type="EMBL" id="JARKNE010000005">
    <property type="protein sequence ID" value="KAK5830031.1"/>
    <property type="molecule type" value="Genomic_DNA"/>
</dbReference>
<evidence type="ECO:0000313" key="2">
    <source>
        <dbReference type="Proteomes" id="UP001358586"/>
    </source>
</evidence>
<protein>
    <submittedName>
        <fullName evidence="1">Uncharacterized protein</fullName>
    </submittedName>
</protein>
<accession>A0ABR0PT13</accession>
<reference evidence="1 2" key="1">
    <citation type="submission" date="2023-03" db="EMBL/GenBank/DDBJ databases">
        <title>WGS of Gossypium arboreum.</title>
        <authorList>
            <person name="Yu D."/>
        </authorList>
    </citation>
    <scope>NUCLEOTIDE SEQUENCE [LARGE SCALE GENOMIC DNA]</scope>
    <source>
        <tissue evidence="1">Leaf</tissue>
    </source>
</reference>
<evidence type="ECO:0000313" key="1">
    <source>
        <dbReference type="EMBL" id="KAK5830031.1"/>
    </source>
</evidence>
<dbReference type="Proteomes" id="UP001358586">
    <property type="component" value="Chromosome 5"/>
</dbReference>
<name>A0ABR0PT13_GOSAR</name>
<gene>
    <name evidence="1" type="ORF">PVK06_013825</name>
</gene>
<organism evidence="1 2">
    <name type="scientific">Gossypium arboreum</name>
    <name type="common">Tree cotton</name>
    <name type="synonym">Gossypium nanking</name>
    <dbReference type="NCBI Taxonomy" id="29729"/>
    <lineage>
        <taxon>Eukaryota</taxon>
        <taxon>Viridiplantae</taxon>
        <taxon>Streptophyta</taxon>
        <taxon>Embryophyta</taxon>
        <taxon>Tracheophyta</taxon>
        <taxon>Spermatophyta</taxon>
        <taxon>Magnoliopsida</taxon>
        <taxon>eudicotyledons</taxon>
        <taxon>Gunneridae</taxon>
        <taxon>Pentapetalae</taxon>
        <taxon>rosids</taxon>
        <taxon>malvids</taxon>
        <taxon>Malvales</taxon>
        <taxon>Malvaceae</taxon>
        <taxon>Malvoideae</taxon>
        <taxon>Gossypium</taxon>
    </lineage>
</organism>
<keyword evidence="2" id="KW-1185">Reference proteome</keyword>
<proteinExistence type="predicted"/>
<sequence length="114" mass="13184">MQKSGCIEGDFFLCKADKKTPFFLVYLRLSTMAKFPKDYHQEKSENDKKLAVIIKLKKQKIGQVRLLSWVNILSTISLGFDLNLQSYPPPPPRFCSLPQDSCPLLLQTYNIWTK</sequence>